<keyword evidence="5" id="KW-0539">Nucleus</keyword>
<dbReference type="GO" id="GO:0005634">
    <property type="term" value="C:nucleus"/>
    <property type="evidence" value="ECO:0007669"/>
    <property type="project" value="UniProtKB-SubCell"/>
</dbReference>
<dbReference type="GO" id="GO:0008270">
    <property type="term" value="F:zinc ion binding"/>
    <property type="evidence" value="ECO:0007669"/>
    <property type="project" value="UniProtKB-KW"/>
</dbReference>
<dbReference type="Pfam" id="PF13912">
    <property type="entry name" value="zf-C2H2_6"/>
    <property type="match status" value="1"/>
</dbReference>
<dbReference type="PANTHER" id="PTHR47287:SF9">
    <property type="entry name" value="ZINC FINGER PROTEIN 4-LIKE"/>
    <property type="match status" value="1"/>
</dbReference>
<organism evidence="8 9">
    <name type="scientific">Sphenostylis stenocarpa</name>
    <dbReference type="NCBI Taxonomy" id="92480"/>
    <lineage>
        <taxon>Eukaryota</taxon>
        <taxon>Viridiplantae</taxon>
        <taxon>Streptophyta</taxon>
        <taxon>Embryophyta</taxon>
        <taxon>Tracheophyta</taxon>
        <taxon>Spermatophyta</taxon>
        <taxon>Magnoliopsida</taxon>
        <taxon>eudicotyledons</taxon>
        <taxon>Gunneridae</taxon>
        <taxon>Pentapetalae</taxon>
        <taxon>rosids</taxon>
        <taxon>fabids</taxon>
        <taxon>Fabales</taxon>
        <taxon>Fabaceae</taxon>
        <taxon>Papilionoideae</taxon>
        <taxon>50 kb inversion clade</taxon>
        <taxon>NPAAA clade</taxon>
        <taxon>indigoferoid/millettioid clade</taxon>
        <taxon>Phaseoleae</taxon>
        <taxon>Sphenostylis</taxon>
    </lineage>
</organism>
<evidence type="ECO:0000256" key="1">
    <source>
        <dbReference type="ARBA" id="ARBA00004123"/>
    </source>
</evidence>
<dbReference type="Gramene" id="rna-AYBTSS11_LOCUS21347">
    <property type="protein sequence ID" value="CAJ1967743.1"/>
    <property type="gene ID" value="gene-AYBTSS11_LOCUS21347"/>
</dbReference>
<dbReference type="SUPFAM" id="SSF57667">
    <property type="entry name" value="beta-beta-alpha zinc fingers"/>
    <property type="match status" value="1"/>
</dbReference>
<protein>
    <recommendedName>
        <fullName evidence="7">C2H2-type domain-containing protein</fullName>
    </recommendedName>
</protein>
<reference evidence="8" key="1">
    <citation type="submission" date="2023-10" db="EMBL/GenBank/DDBJ databases">
        <authorList>
            <person name="Domelevo Entfellner J.-B."/>
        </authorList>
    </citation>
    <scope>NUCLEOTIDE SEQUENCE</scope>
</reference>
<evidence type="ECO:0000256" key="5">
    <source>
        <dbReference type="ARBA" id="ARBA00023242"/>
    </source>
</evidence>
<proteinExistence type="predicted"/>
<dbReference type="PROSITE" id="PS00028">
    <property type="entry name" value="ZINC_FINGER_C2H2_1"/>
    <property type="match status" value="1"/>
</dbReference>
<evidence type="ECO:0000256" key="6">
    <source>
        <dbReference type="PROSITE-ProRule" id="PRU00042"/>
    </source>
</evidence>
<dbReference type="GO" id="GO:0009788">
    <property type="term" value="P:negative regulation of abscisic acid-activated signaling pathway"/>
    <property type="evidence" value="ECO:0007669"/>
    <property type="project" value="InterPro"/>
</dbReference>
<keyword evidence="3 6" id="KW-0863">Zinc-finger</keyword>
<feature type="domain" description="C2H2-type" evidence="7">
    <location>
        <begin position="85"/>
        <end position="112"/>
    </location>
</feature>
<keyword evidence="2" id="KW-0479">Metal-binding</keyword>
<evidence type="ECO:0000259" key="7">
    <source>
        <dbReference type="PROSITE" id="PS50157"/>
    </source>
</evidence>
<name>A0AA86SV98_9FABA</name>
<evidence type="ECO:0000313" key="8">
    <source>
        <dbReference type="EMBL" id="CAJ1967743.1"/>
    </source>
</evidence>
<dbReference type="InterPro" id="IPR044246">
    <property type="entry name" value="ZFP3-like"/>
</dbReference>
<keyword evidence="9" id="KW-1185">Reference proteome</keyword>
<dbReference type="InterPro" id="IPR036236">
    <property type="entry name" value="Znf_C2H2_sf"/>
</dbReference>
<dbReference type="Gene3D" id="3.30.160.60">
    <property type="entry name" value="Classic Zinc Finger"/>
    <property type="match status" value="1"/>
</dbReference>
<evidence type="ECO:0000256" key="2">
    <source>
        <dbReference type="ARBA" id="ARBA00022723"/>
    </source>
</evidence>
<evidence type="ECO:0000256" key="3">
    <source>
        <dbReference type="ARBA" id="ARBA00022771"/>
    </source>
</evidence>
<dbReference type="AlphaFoldDB" id="A0AA86SV98"/>
<dbReference type="EMBL" id="OY731404">
    <property type="protein sequence ID" value="CAJ1967743.1"/>
    <property type="molecule type" value="Genomic_DNA"/>
</dbReference>
<gene>
    <name evidence="8" type="ORF">AYBTSS11_LOCUS21347</name>
</gene>
<evidence type="ECO:0000313" key="9">
    <source>
        <dbReference type="Proteomes" id="UP001189624"/>
    </source>
</evidence>
<keyword evidence="4" id="KW-0862">Zinc</keyword>
<dbReference type="Proteomes" id="UP001189624">
    <property type="component" value="Chromosome 7"/>
</dbReference>
<sequence>MSDEFFAKGDESRKLKRKIEEASSTDVVDSELLLSMSLGQNKMVGESSSMSLCRTLKNHMDSLSSPKPMENTNHQLVIPKQQRQFPCKFCDKKFPSSQALGGHQNAHRRERVLSRMDREFDMGTFGLGVHMYPYSATMTHHQHPFCGSIPLYYEANMHPTMAQMSTVPWPHFAPGYGNQGLHNASISGQRFGVTNPGGIALETPQNVYRRGLGFSFEHNQVHPFDATNAASVARPSFSGLMRNQYAANQPF</sequence>
<dbReference type="InterPro" id="IPR013087">
    <property type="entry name" value="Znf_C2H2_type"/>
</dbReference>
<dbReference type="PROSITE" id="PS50157">
    <property type="entry name" value="ZINC_FINGER_C2H2_2"/>
    <property type="match status" value="1"/>
</dbReference>
<comment type="subcellular location">
    <subcellularLocation>
        <location evidence="1">Nucleus</location>
    </subcellularLocation>
</comment>
<evidence type="ECO:0000256" key="4">
    <source>
        <dbReference type="ARBA" id="ARBA00022833"/>
    </source>
</evidence>
<dbReference type="PANTHER" id="PTHR47287">
    <property type="entry name" value="C2H2 AND C2HC ZINC FINGERS SUPERFAMILY PROTEIN"/>
    <property type="match status" value="1"/>
</dbReference>
<accession>A0AA86SV98</accession>